<name>A0AAX3LQR8_9RHOB</name>
<dbReference type="EMBL" id="CP116423">
    <property type="protein sequence ID" value="WCE71057.1"/>
    <property type="molecule type" value="Genomic_DNA"/>
</dbReference>
<feature type="transmembrane region" description="Helical" evidence="1">
    <location>
        <begin position="79"/>
        <end position="99"/>
    </location>
</feature>
<dbReference type="RefSeq" id="WP_271689242.1">
    <property type="nucleotide sequence ID" value="NZ_CP116423.1"/>
</dbReference>
<feature type="transmembrane region" description="Helical" evidence="1">
    <location>
        <begin position="325"/>
        <end position="345"/>
    </location>
</feature>
<proteinExistence type="predicted"/>
<feature type="transmembrane region" description="Helical" evidence="1">
    <location>
        <begin position="111"/>
        <end position="130"/>
    </location>
</feature>
<sequence>MIRAASWSFGFVALALLLLLTLGWTEAHGFLSMDVTDLWAKSIVQIEGPAQFKASDAFYPPVPYALSLLGQAVLPDTQVPVPFVLSALVGAGLLVLWFLNLRDTGGFSGMTSALVVLLLALNPFFLRALADGPETMFCILGTWLFARGIVNLRLTGNAPDMMKVAVGLLVVALSDSYGLMLCLGAMPFMIVAARPSMIAVSSTGYLVAMFYPVAAAVGALMFVSMIFDSRLIPLLSESATPLTLGEHLVILAGLGPAALIAILRNIMVPRLFMPLLAAVGAVLGGYTLNVFFHVEGDPAMALAPMLGVLVAAIRFWPNLSLREPIAIALLALSLLTSAVVMRHVAHDETRAWTNAMLGAENAASRPAREVVSFLRDKSDIMVDVERNPEIVVGLGNIDRLVIAGEPAYDWALEGGVPRTRYIVVPQQAEGQATADRILRRFPQLKQSQMPGYEEVFQNSRWRVFERVNEWN</sequence>
<evidence type="ECO:0000313" key="3">
    <source>
        <dbReference type="Proteomes" id="UP001210770"/>
    </source>
</evidence>
<feature type="transmembrane region" description="Helical" evidence="1">
    <location>
        <begin position="248"/>
        <end position="266"/>
    </location>
</feature>
<keyword evidence="1" id="KW-0472">Membrane</keyword>
<feature type="transmembrane region" description="Helical" evidence="1">
    <location>
        <begin position="272"/>
        <end position="292"/>
    </location>
</feature>
<evidence type="ECO:0000256" key="1">
    <source>
        <dbReference type="SAM" id="Phobius"/>
    </source>
</evidence>
<feature type="transmembrane region" description="Helical" evidence="1">
    <location>
        <begin position="205"/>
        <end position="227"/>
    </location>
</feature>
<gene>
    <name evidence="2" type="ORF">PL336_04225</name>
</gene>
<dbReference type="AlphaFoldDB" id="A0AAX3LQR8"/>
<feature type="transmembrane region" description="Helical" evidence="1">
    <location>
        <begin position="166"/>
        <end position="193"/>
    </location>
</feature>
<accession>A0AAX3LQR8</accession>
<evidence type="ECO:0008006" key="4">
    <source>
        <dbReference type="Google" id="ProtNLM"/>
    </source>
</evidence>
<dbReference type="Proteomes" id="UP001210770">
    <property type="component" value="Chromosome"/>
</dbReference>
<evidence type="ECO:0000313" key="2">
    <source>
        <dbReference type="EMBL" id="WCE71057.1"/>
    </source>
</evidence>
<organism evidence="2 3">
    <name type="scientific">Sulfitobacter faviae</name>
    <dbReference type="NCBI Taxonomy" id="1775881"/>
    <lineage>
        <taxon>Bacteria</taxon>
        <taxon>Pseudomonadati</taxon>
        <taxon>Pseudomonadota</taxon>
        <taxon>Alphaproteobacteria</taxon>
        <taxon>Rhodobacterales</taxon>
        <taxon>Roseobacteraceae</taxon>
        <taxon>Sulfitobacter</taxon>
    </lineage>
</organism>
<keyword evidence="1" id="KW-1133">Transmembrane helix</keyword>
<reference evidence="2" key="1">
    <citation type="submission" date="2023-01" db="EMBL/GenBank/DDBJ databases">
        <title>Comparative genomic analysis of cold water coral derived Sulfitobacter faviae: insights into their metabolism and habitat adaptation.</title>
        <authorList>
            <person name="Guo Y."/>
            <person name="Lin S."/>
            <person name="Huang Z."/>
            <person name="Tang K."/>
            <person name="Wang X."/>
        </authorList>
    </citation>
    <scope>NUCLEOTIDE SEQUENCE</scope>
    <source>
        <strain evidence="2">SCSIO W_1865</strain>
    </source>
</reference>
<keyword evidence="1" id="KW-0812">Transmembrane</keyword>
<protein>
    <recommendedName>
        <fullName evidence="4">Dolichyl-phosphate-mannose-protein mannosyltransferase</fullName>
    </recommendedName>
</protein>